<proteinExistence type="predicted"/>
<dbReference type="Proteomes" id="UP000069850">
    <property type="component" value="Chromosome 1"/>
</dbReference>
<name>A0A0X3BHF2_9EURY</name>
<accession>A0A0X3BHF2</accession>
<dbReference type="AlphaFoldDB" id="A0A0X3BHF2"/>
<sequence>MISTEDGSMSAAENIAVSEETYNQILDLRHPGETLDDTLARLVETVKKKRLTDDIEEIMARNEFVELDL</sequence>
<dbReference type="GeneID" id="27136265"/>
<evidence type="ECO:0000313" key="2">
    <source>
        <dbReference type="Proteomes" id="UP000069850"/>
    </source>
</evidence>
<organism evidence="1 2">
    <name type="scientific">Methanoculleus bourgensis</name>
    <dbReference type="NCBI Taxonomy" id="83986"/>
    <lineage>
        <taxon>Archaea</taxon>
        <taxon>Methanobacteriati</taxon>
        <taxon>Methanobacteriota</taxon>
        <taxon>Stenosarchaea group</taxon>
        <taxon>Methanomicrobia</taxon>
        <taxon>Methanomicrobiales</taxon>
        <taxon>Methanomicrobiaceae</taxon>
        <taxon>Methanoculleus</taxon>
    </lineage>
</organism>
<dbReference type="EMBL" id="LT158599">
    <property type="protein sequence ID" value="CVK31351.1"/>
    <property type="molecule type" value="Genomic_DNA"/>
</dbReference>
<dbReference type="RefSeq" id="WP_145916327.1">
    <property type="nucleotide sequence ID" value="NZ_BSDU01000001.1"/>
</dbReference>
<dbReference type="OrthoDB" id="106077at2157"/>
<gene>
    <name evidence="1" type="ORF">MMAB1_0134</name>
</gene>
<evidence type="ECO:0000313" key="1">
    <source>
        <dbReference type="EMBL" id="CVK31351.1"/>
    </source>
</evidence>
<protein>
    <submittedName>
        <fullName evidence="1">Uncharacterized protein</fullName>
    </submittedName>
</protein>
<dbReference type="KEGG" id="mema:MMAB1_0134"/>
<reference evidence="1 2" key="1">
    <citation type="submission" date="2016-01" db="EMBL/GenBank/DDBJ databases">
        <authorList>
            <person name="Manzoor S."/>
        </authorList>
    </citation>
    <scope>NUCLEOTIDE SEQUENCE [LARGE SCALE GENOMIC DNA]</scope>
    <source>
        <strain evidence="1">Methanoculleus sp MAB1</strain>
    </source>
</reference>